<evidence type="ECO:0000313" key="3">
    <source>
        <dbReference type="Proteomes" id="UP000016933"/>
    </source>
</evidence>
<evidence type="ECO:0000313" key="2">
    <source>
        <dbReference type="EMBL" id="EME43590.1"/>
    </source>
</evidence>
<dbReference type="SUPFAM" id="SSF56300">
    <property type="entry name" value="Metallo-dependent phosphatases"/>
    <property type="match status" value="1"/>
</dbReference>
<dbReference type="InterPro" id="IPR029052">
    <property type="entry name" value="Metallo-depent_PP-like"/>
</dbReference>
<dbReference type="InterPro" id="IPR038607">
    <property type="entry name" value="PhoD-like_sf"/>
</dbReference>
<dbReference type="PANTHER" id="PTHR43606:SF2">
    <property type="entry name" value="ALKALINE PHOSPHATASE FAMILY PROTEIN (AFU_ORTHOLOGUE AFUA_5G03860)"/>
    <property type="match status" value="1"/>
</dbReference>
<dbReference type="Proteomes" id="UP000016933">
    <property type="component" value="Unassembled WGS sequence"/>
</dbReference>
<organism evidence="2 3">
    <name type="scientific">Dothistroma septosporum (strain NZE10 / CBS 128990)</name>
    <name type="common">Red band needle blight fungus</name>
    <name type="synonym">Mycosphaerella pini</name>
    <dbReference type="NCBI Taxonomy" id="675120"/>
    <lineage>
        <taxon>Eukaryota</taxon>
        <taxon>Fungi</taxon>
        <taxon>Dikarya</taxon>
        <taxon>Ascomycota</taxon>
        <taxon>Pezizomycotina</taxon>
        <taxon>Dothideomycetes</taxon>
        <taxon>Dothideomycetidae</taxon>
        <taxon>Mycosphaerellales</taxon>
        <taxon>Mycosphaerellaceae</taxon>
        <taxon>Dothistroma</taxon>
    </lineage>
</organism>
<gene>
    <name evidence="2" type="ORF">DOTSEDRAFT_80921</name>
</gene>
<dbReference type="AlphaFoldDB" id="M2YNJ9"/>
<dbReference type="HOGENOM" id="CLU_013967_0_0_1"/>
<dbReference type="Pfam" id="PF09423">
    <property type="entry name" value="PhoD"/>
    <property type="match status" value="1"/>
</dbReference>
<sequence length="677" mass="75754">MAVDTFGEAAKVATAASSLVLRACAWVFLRWKDRIIILRAHHEQHFPPLILAAFAIFVPAFYYSSKHTSPWQVIADEIKITTRATFPEDVVDGDERYADGDVVSPGEELVVEEDIELEEKDPQIFKTLATGLPSPTSAFWSALTFLVNVALVAMAVDLVYRAKTFYPQHDLSMARTGFVSDTSAKLLVREPDAAKFPVFASYRYADPPLGTSIGGVLPDTAWKSAGQLDWLDDRTDFTGTFGLKSLKPDTRYQWVVSNNHTGHFTTAPRTGQISARAENNEQFTFVHSSCIKLNFPYSIFNHPLSAPGLRHLSSALKEVKAQFMLFLGDFIYIDVPHRHGINLEDYRRDYRQVYSSPDWPAASQNLPWIHVYDDHEIQNDWDGNTTDVFPAANDPYEHYHTSVNPPAHRKGETYFSFTQGPAAFFMLDTRRYRSPNDATNGSDPLTGEATKTMLGAQQLADLLHWLARPEPSGVKWKIVVSSVPFTKNWWFGAQDTWRGYLGERQVILEAMWDVGLRGGVGVIVLSGDRHEFAATSFPPPPEGKDEIVGLGLTGVGAKHGTVLKPRDDPAIKLRRKKWPLSATVHEFSVSPLNMFYLPIRTYSEQTTSEEYDSDVCIKYLPDGNSKFGAVSISNPTTSDQSVLQYRLFVEGKETWRYTLTTPPGVRGGGRAKDAIWG</sequence>
<dbReference type="CDD" id="cd07389">
    <property type="entry name" value="MPP_PhoD"/>
    <property type="match status" value="1"/>
</dbReference>
<proteinExistence type="predicted"/>
<reference evidence="3" key="1">
    <citation type="journal article" date="2012" name="PLoS Genet.">
        <title>The genomes of the fungal plant pathogens Cladosporium fulvum and Dothistroma septosporum reveal adaptation to different hosts and lifestyles but also signatures of common ancestry.</title>
        <authorList>
            <person name="de Wit P.J.G.M."/>
            <person name="van der Burgt A."/>
            <person name="Oekmen B."/>
            <person name="Stergiopoulos I."/>
            <person name="Abd-Elsalam K.A."/>
            <person name="Aerts A.L."/>
            <person name="Bahkali A.H."/>
            <person name="Beenen H.G."/>
            <person name="Chettri P."/>
            <person name="Cox M.P."/>
            <person name="Datema E."/>
            <person name="de Vries R.P."/>
            <person name="Dhillon B."/>
            <person name="Ganley A.R."/>
            <person name="Griffiths S.A."/>
            <person name="Guo Y."/>
            <person name="Hamelin R.C."/>
            <person name="Henrissat B."/>
            <person name="Kabir M.S."/>
            <person name="Jashni M.K."/>
            <person name="Kema G."/>
            <person name="Klaubauf S."/>
            <person name="Lapidus A."/>
            <person name="Levasseur A."/>
            <person name="Lindquist E."/>
            <person name="Mehrabi R."/>
            <person name="Ohm R.A."/>
            <person name="Owen T.J."/>
            <person name="Salamov A."/>
            <person name="Schwelm A."/>
            <person name="Schijlen E."/>
            <person name="Sun H."/>
            <person name="van den Burg H.A."/>
            <person name="van Ham R.C.H.J."/>
            <person name="Zhang S."/>
            <person name="Goodwin S.B."/>
            <person name="Grigoriev I.V."/>
            <person name="Collemare J."/>
            <person name="Bradshaw R.E."/>
        </authorList>
    </citation>
    <scope>NUCLEOTIDE SEQUENCE [LARGE SCALE GENOMIC DNA]</scope>
    <source>
        <strain evidence="3">NZE10 / CBS 128990</strain>
    </source>
</reference>
<reference evidence="2 3" key="2">
    <citation type="journal article" date="2012" name="PLoS Pathog.">
        <title>Diverse lifestyles and strategies of plant pathogenesis encoded in the genomes of eighteen Dothideomycetes fungi.</title>
        <authorList>
            <person name="Ohm R.A."/>
            <person name="Feau N."/>
            <person name="Henrissat B."/>
            <person name="Schoch C.L."/>
            <person name="Horwitz B.A."/>
            <person name="Barry K.W."/>
            <person name="Condon B.J."/>
            <person name="Copeland A.C."/>
            <person name="Dhillon B."/>
            <person name="Glaser F."/>
            <person name="Hesse C.N."/>
            <person name="Kosti I."/>
            <person name="LaButti K."/>
            <person name="Lindquist E.A."/>
            <person name="Lucas S."/>
            <person name="Salamov A.A."/>
            <person name="Bradshaw R.E."/>
            <person name="Ciuffetti L."/>
            <person name="Hamelin R.C."/>
            <person name="Kema G.H.J."/>
            <person name="Lawrence C."/>
            <person name="Scott J.A."/>
            <person name="Spatafora J.W."/>
            <person name="Turgeon B.G."/>
            <person name="de Wit P.J.G.M."/>
            <person name="Zhong S."/>
            <person name="Goodwin S.B."/>
            <person name="Grigoriev I.V."/>
        </authorList>
    </citation>
    <scope>NUCLEOTIDE SEQUENCE [LARGE SCALE GENOMIC DNA]</scope>
    <source>
        <strain evidence="3">NZE10 / CBS 128990</strain>
    </source>
</reference>
<protein>
    <recommendedName>
        <fullName evidence="1">PhoD-like phosphatase metallophosphatase domain-containing protein</fullName>
    </recommendedName>
</protein>
<name>M2YNJ9_DOTSN</name>
<dbReference type="EMBL" id="KB446540">
    <property type="protein sequence ID" value="EME43590.1"/>
    <property type="molecule type" value="Genomic_DNA"/>
</dbReference>
<dbReference type="InterPro" id="IPR018946">
    <property type="entry name" value="PhoD-like_MPP"/>
</dbReference>
<dbReference type="InterPro" id="IPR052900">
    <property type="entry name" value="Phospholipid_Metab_Enz"/>
</dbReference>
<dbReference type="Gene3D" id="3.60.21.70">
    <property type="entry name" value="PhoD-like phosphatase"/>
    <property type="match status" value="1"/>
</dbReference>
<feature type="domain" description="PhoD-like phosphatase metallophosphatase" evidence="1">
    <location>
        <begin position="315"/>
        <end position="546"/>
    </location>
</feature>
<dbReference type="OMA" id="IHGPASF"/>
<dbReference type="eggNOG" id="ENOG502QPM1">
    <property type="taxonomic scope" value="Eukaryota"/>
</dbReference>
<accession>M2YNJ9</accession>
<evidence type="ECO:0000259" key="1">
    <source>
        <dbReference type="Pfam" id="PF09423"/>
    </source>
</evidence>
<dbReference type="STRING" id="675120.M2YNJ9"/>
<dbReference type="OrthoDB" id="2100241at2759"/>
<dbReference type="PANTHER" id="PTHR43606">
    <property type="entry name" value="PHOSPHATASE, PUTATIVE (AFU_ORTHOLOGUE AFUA_6G08710)-RELATED"/>
    <property type="match status" value="1"/>
</dbReference>
<keyword evidence="3" id="KW-1185">Reference proteome</keyword>